<dbReference type="AlphaFoldDB" id="A0AAW9QR89"/>
<reference evidence="1 2" key="1">
    <citation type="submission" date="2024-01" db="EMBL/GenBank/DDBJ databases">
        <title>Genomic insights into the taxonomy and metabolism of the cyanobacterium Pannus brasiliensis CCIBt3594.</title>
        <authorList>
            <person name="Machado M."/>
            <person name="Botero N.B."/>
            <person name="Andreote A.P.D."/>
            <person name="Feitosa A.M.T."/>
            <person name="Popin R."/>
            <person name="Sivonen K."/>
            <person name="Fiore M.F."/>
        </authorList>
    </citation>
    <scope>NUCLEOTIDE SEQUENCE [LARGE SCALE GENOMIC DNA]</scope>
    <source>
        <strain evidence="1 2">CCIBt3594</strain>
    </source>
</reference>
<keyword evidence="2" id="KW-1185">Reference proteome</keyword>
<comment type="caution">
    <text evidence="1">The sequence shown here is derived from an EMBL/GenBank/DDBJ whole genome shotgun (WGS) entry which is preliminary data.</text>
</comment>
<sequence length="370" mass="42097">MLIKIDRSLTENLNEEIVEALRYLAIAIKEGKHKVIAKKETLKPVLECADLSANERAIYQKLYNSVEFNANLQVVSKYIEVLEPCPEPKLELSGGKQIIKVPARFFNDSAKIQKTILLCEHDIDTKFYEIIVKVFRVWKQLKSVPIDYTPIGAGGSLIAIEYQKNQNSRKNLCLCIVDSDRLSPSANLGGTAQKIQEIDDINLVFTQLIILKVRAVENLIPNSILSEVCQSNRERSKALEILESITDSSGIEVRNFLHLKEGSKFFHLANSSNQAIKKFWQEKLGSIPTLSSRIAKECIEDWKCNVKKDECECYIFSGFGAKLLEDSIEWLKKQDPHKIAQMVDTDLRTEWEYLGQQIVDWCFASSPIRG</sequence>
<dbReference type="EMBL" id="JBAFSM010000003">
    <property type="protein sequence ID" value="MEG3435978.1"/>
    <property type="molecule type" value="Genomic_DNA"/>
</dbReference>
<dbReference type="Proteomes" id="UP001328733">
    <property type="component" value="Unassembled WGS sequence"/>
</dbReference>
<evidence type="ECO:0000313" key="1">
    <source>
        <dbReference type="EMBL" id="MEG3435978.1"/>
    </source>
</evidence>
<accession>A0AAW9QR89</accession>
<protein>
    <submittedName>
        <fullName evidence="1">Uncharacterized protein</fullName>
    </submittedName>
</protein>
<dbReference type="RefSeq" id="WP_332863427.1">
    <property type="nucleotide sequence ID" value="NZ_JBAFSM010000003.1"/>
</dbReference>
<proteinExistence type="predicted"/>
<organism evidence="1 2">
    <name type="scientific">Pannus brasiliensis CCIBt3594</name>
    <dbReference type="NCBI Taxonomy" id="1427578"/>
    <lineage>
        <taxon>Bacteria</taxon>
        <taxon>Bacillati</taxon>
        <taxon>Cyanobacteriota</taxon>
        <taxon>Cyanophyceae</taxon>
        <taxon>Oscillatoriophycideae</taxon>
        <taxon>Chroococcales</taxon>
        <taxon>Microcystaceae</taxon>
        <taxon>Pannus</taxon>
    </lineage>
</organism>
<name>A0AAW9QR89_9CHRO</name>
<evidence type="ECO:0000313" key="2">
    <source>
        <dbReference type="Proteomes" id="UP001328733"/>
    </source>
</evidence>
<gene>
    <name evidence="1" type="ORF">V0288_02505</name>
</gene>